<dbReference type="GO" id="GO:0000785">
    <property type="term" value="C:chromatin"/>
    <property type="evidence" value="ECO:0007669"/>
    <property type="project" value="TreeGrafter"/>
</dbReference>
<dbReference type="PANTHER" id="PTHR14003">
    <property type="entry name" value="TRANSCRIPTIONAL REPRESSOR PROTEIN YY"/>
    <property type="match status" value="1"/>
</dbReference>
<feature type="region of interest" description="Disordered" evidence="8">
    <location>
        <begin position="106"/>
        <end position="144"/>
    </location>
</feature>
<dbReference type="Pfam" id="PF00096">
    <property type="entry name" value="zf-C2H2"/>
    <property type="match status" value="1"/>
</dbReference>
<dbReference type="GeneID" id="5545214"/>
<dbReference type="GO" id="GO:0005667">
    <property type="term" value="C:transcription regulator complex"/>
    <property type="evidence" value="ECO:0007669"/>
    <property type="project" value="TreeGrafter"/>
</dbReference>
<dbReference type="FunFam" id="3.30.160.60:FF:001498">
    <property type="entry name" value="Zinc finger protein 404"/>
    <property type="match status" value="1"/>
</dbReference>
<dbReference type="EMBL" id="DS480412">
    <property type="protein sequence ID" value="EDO17000.1"/>
    <property type="molecule type" value="Genomic_DNA"/>
</dbReference>
<comment type="subcellular location">
    <subcellularLocation>
        <location evidence="1">Nucleus</location>
    </subcellularLocation>
</comment>
<feature type="compositionally biased region" description="Low complexity" evidence="8">
    <location>
        <begin position="115"/>
        <end position="127"/>
    </location>
</feature>
<keyword evidence="6" id="KW-0539">Nucleus</keyword>
<keyword evidence="5" id="KW-0862">Zinc</keyword>
<evidence type="ECO:0000313" key="10">
    <source>
        <dbReference type="EMBL" id="EDO17000.1"/>
    </source>
</evidence>
<evidence type="ECO:0000313" key="11">
    <source>
        <dbReference type="Proteomes" id="UP000000267"/>
    </source>
</evidence>
<dbReference type="Proteomes" id="UP000000267">
    <property type="component" value="Unassembled WGS sequence"/>
</dbReference>
<dbReference type="SMART" id="SM00355">
    <property type="entry name" value="ZnF_C2H2"/>
    <property type="match status" value="2"/>
</dbReference>
<dbReference type="PANTHER" id="PTHR14003:SF19">
    <property type="entry name" value="YY2 TRANSCRIPTION FACTOR"/>
    <property type="match status" value="1"/>
</dbReference>
<dbReference type="AlphaFoldDB" id="A7TL37"/>
<dbReference type="GO" id="GO:0000981">
    <property type="term" value="F:DNA-binding transcription factor activity, RNA polymerase II-specific"/>
    <property type="evidence" value="ECO:0007669"/>
    <property type="project" value="TreeGrafter"/>
</dbReference>
<evidence type="ECO:0000256" key="2">
    <source>
        <dbReference type="ARBA" id="ARBA00022723"/>
    </source>
</evidence>
<dbReference type="HOGENOM" id="CLU_069169_0_0_1"/>
<evidence type="ECO:0000256" key="7">
    <source>
        <dbReference type="PROSITE-ProRule" id="PRU00042"/>
    </source>
</evidence>
<dbReference type="eggNOG" id="KOG1721">
    <property type="taxonomic scope" value="Eukaryota"/>
</dbReference>
<keyword evidence="4 7" id="KW-0863">Zinc-finger</keyword>
<feature type="domain" description="C2H2-type" evidence="9">
    <location>
        <begin position="189"/>
        <end position="218"/>
    </location>
</feature>
<keyword evidence="2" id="KW-0479">Metal-binding</keyword>
<evidence type="ECO:0000256" key="6">
    <source>
        <dbReference type="ARBA" id="ARBA00023242"/>
    </source>
</evidence>
<dbReference type="STRING" id="436907.A7TL37"/>
<protein>
    <recommendedName>
        <fullName evidence="9">C2H2-type domain-containing protein</fullName>
    </recommendedName>
</protein>
<dbReference type="InterPro" id="IPR036236">
    <property type="entry name" value="Znf_C2H2_sf"/>
</dbReference>
<evidence type="ECO:0000259" key="9">
    <source>
        <dbReference type="PROSITE" id="PS50157"/>
    </source>
</evidence>
<evidence type="ECO:0000256" key="3">
    <source>
        <dbReference type="ARBA" id="ARBA00022737"/>
    </source>
</evidence>
<sequence length="220" mass="25229">MPNMNQINSNYQSNIISTPFMVQSEFINSPVPQHNVQIPIRSQSSSPLSYINTPVSEQQQQQHYILRQPSQPNQSASPIQSYIPVQQHNIQPELHNPISFIPQQPITSESPKVPSMKNTNISSSTKKSATEKKKSINNNIPVTRKKGTGIKHLSIEKRRRFECKTCGRKFTTSGHLTRHNRIHTGEKNHVCPFEGCNLRFSRNDNSLQHYKTHLKKQKKK</sequence>
<dbReference type="OrthoDB" id="6365676at2759"/>
<dbReference type="PROSITE" id="PS00028">
    <property type="entry name" value="ZINC_FINGER_C2H2_1"/>
    <property type="match status" value="2"/>
</dbReference>
<dbReference type="GO" id="GO:0005634">
    <property type="term" value="C:nucleus"/>
    <property type="evidence" value="ECO:0007669"/>
    <property type="project" value="UniProtKB-SubCell"/>
</dbReference>
<dbReference type="InterPro" id="IPR013087">
    <property type="entry name" value="Znf_C2H2_type"/>
</dbReference>
<keyword evidence="3" id="KW-0677">Repeat</keyword>
<proteinExistence type="predicted"/>
<dbReference type="InParanoid" id="A7TL37"/>
<dbReference type="PROSITE" id="PS50157">
    <property type="entry name" value="ZINC_FINGER_C2H2_2"/>
    <property type="match status" value="2"/>
</dbReference>
<dbReference type="KEGG" id="vpo:Kpol_1065p15"/>
<dbReference type="SUPFAM" id="SSF57667">
    <property type="entry name" value="beta-beta-alpha zinc fingers"/>
    <property type="match status" value="1"/>
</dbReference>
<feature type="domain" description="C2H2-type" evidence="9">
    <location>
        <begin position="161"/>
        <end position="188"/>
    </location>
</feature>
<dbReference type="RefSeq" id="XP_001644858.1">
    <property type="nucleotide sequence ID" value="XM_001644808.1"/>
</dbReference>
<keyword evidence="11" id="KW-1185">Reference proteome</keyword>
<evidence type="ECO:0000256" key="8">
    <source>
        <dbReference type="SAM" id="MobiDB-lite"/>
    </source>
</evidence>
<gene>
    <name evidence="10" type="ORF">Kpol_1065p15</name>
</gene>
<dbReference type="FunCoup" id="A7TL37">
    <property type="interactions" value="446"/>
</dbReference>
<accession>A7TL37</accession>
<evidence type="ECO:0000256" key="1">
    <source>
        <dbReference type="ARBA" id="ARBA00004123"/>
    </source>
</evidence>
<dbReference type="Gene3D" id="3.30.160.60">
    <property type="entry name" value="Classic Zinc Finger"/>
    <property type="match status" value="2"/>
</dbReference>
<organism evidence="11">
    <name type="scientific">Vanderwaltozyma polyspora (strain ATCC 22028 / DSM 70294 / BCRC 21397 / CBS 2163 / NBRC 10782 / NRRL Y-8283 / UCD 57-17)</name>
    <name type="common">Kluyveromyces polysporus</name>
    <dbReference type="NCBI Taxonomy" id="436907"/>
    <lineage>
        <taxon>Eukaryota</taxon>
        <taxon>Fungi</taxon>
        <taxon>Dikarya</taxon>
        <taxon>Ascomycota</taxon>
        <taxon>Saccharomycotina</taxon>
        <taxon>Saccharomycetes</taxon>
        <taxon>Saccharomycetales</taxon>
        <taxon>Saccharomycetaceae</taxon>
        <taxon>Vanderwaltozyma</taxon>
    </lineage>
</organism>
<evidence type="ECO:0000256" key="5">
    <source>
        <dbReference type="ARBA" id="ARBA00022833"/>
    </source>
</evidence>
<dbReference type="GO" id="GO:0000978">
    <property type="term" value="F:RNA polymerase II cis-regulatory region sequence-specific DNA binding"/>
    <property type="evidence" value="ECO:0007669"/>
    <property type="project" value="TreeGrafter"/>
</dbReference>
<dbReference type="GO" id="GO:0008270">
    <property type="term" value="F:zinc ion binding"/>
    <property type="evidence" value="ECO:0007669"/>
    <property type="project" value="UniProtKB-KW"/>
</dbReference>
<reference evidence="10 11" key="1">
    <citation type="journal article" date="2007" name="Proc. Natl. Acad. Sci. U.S.A.">
        <title>Independent sorting-out of thousands of duplicated gene pairs in two yeast species descended from a whole-genome duplication.</title>
        <authorList>
            <person name="Scannell D.R."/>
            <person name="Frank A.C."/>
            <person name="Conant G.C."/>
            <person name="Byrne K.P."/>
            <person name="Woolfit M."/>
            <person name="Wolfe K.H."/>
        </authorList>
    </citation>
    <scope>NUCLEOTIDE SEQUENCE [LARGE SCALE GENOMIC DNA]</scope>
    <source>
        <strain evidence="11">ATCC 22028 / DSM 70294 / BCRC 21397 / CBS 2163 / NBRC 10782 / NRRL Y-8283 / UCD 57-17</strain>
    </source>
</reference>
<evidence type="ECO:0000256" key="4">
    <source>
        <dbReference type="ARBA" id="ARBA00022771"/>
    </source>
</evidence>
<name>A7TL37_VANPO</name>